<organism evidence="1 2">
    <name type="scientific">Melanomma pulvis-pyrius CBS 109.77</name>
    <dbReference type="NCBI Taxonomy" id="1314802"/>
    <lineage>
        <taxon>Eukaryota</taxon>
        <taxon>Fungi</taxon>
        <taxon>Dikarya</taxon>
        <taxon>Ascomycota</taxon>
        <taxon>Pezizomycotina</taxon>
        <taxon>Dothideomycetes</taxon>
        <taxon>Pleosporomycetidae</taxon>
        <taxon>Pleosporales</taxon>
        <taxon>Melanommataceae</taxon>
        <taxon>Melanomma</taxon>
    </lineage>
</organism>
<keyword evidence="2" id="KW-1185">Reference proteome</keyword>
<dbReference type="Proteomes" id="UP000799757">
    <property type="component" value="Unassembled WGS sequence"/>
</dbReference>
<dbReference type="AlphaFoldDB" id="A0A6A6WNQ0"/>
<gene>
    <name evidence="1" type="ORF">K505DRAFT_380847</name>
</gene>
<evidence type="ECO:0000313" key="2">
    <source>
        <dbReference type="Proteomes" id="UP000799757"/>
    </source>
</evidence>
<reference evidence="1" key="1">
    <citation type="journal article" date="2020" name="Stud. Mycol.">
        <title>101 Dothideomycetes genomes: a test case for predicting lifestyles and emergence of pathogens.</title>
        <authorList>
            <person name="Haridas S."/>
            <person name="Albert R."/>
            <person name="Binder M."/>
            <person name="Bloem J."/>
            <person name="Labutti K."/>
            <person name="Salamov A."/>
            <person name="Andreopoulos B."/>
            <person name="Baker S."/>
            <person name="Barry K."/>
            <person name="Bills G."/>
            <person name="Bluhm B."/>
            <person name="Cannon C."/>
            <person name="Castanera R."/>
            <person name="Culley D."/>
            <person name="Daum C."/>
            <person name="Ezra D."/>
            <person name="Gonzalez J."/>
            <person name="Henrissat B."/>
            <person name="Kuo A."/>
            <person name="Liang C."/>
            <person name="Lipzen A."/>
            <person name="Lutzoni F."/>
            <person name="Magnuson J."/>
            <person name="Mondo S."/>
            <person name="Nolan M."/>
            <person name="Ohm R."/>
            <person name="Pangilinan J."/>
            <person name="Park H.-J."/>
            <person name="Ramirez L."/>
            <person name="Alfaro M."/>
            <person name="Sun H."/>
            <person name="Tritt A."/>
            <person name="Yoshinaga Y."/>
            <person name="Zwiers L.-H."/>
            <person name="Turgeon B."/>
            <person name="Goodwin S."/>
            <person name="Spatafora J."/>
            <person name="Crous P."/>
            <person name="Grigoriev I."/>
        </authorList>
    </citation>
    <scope>NUCLEOTIDE SEQUENCE</scope>
    <source>
        <strain evidence="1">CBS 109.77</strain>
    </source>
</reference>
<sequence length="130" mass="15625">MKETKDVIQKNKGIPDKYEPMIKIHKYDVKMTRFQLWERAKKIKRTIAFIKKFEENIATAEKSIEKTKERNQKTGHEINSSEYCILCYEKSFRNCKAIIEATEMKKAKEVDSWSKVYDRDQETRELVKLR</sequence>
<accession>A0A6A6WNQ0</accession>
<name>A0A6A6WNQ0_9PLEO</name>
<proteinExistence type="predicted"/>
<protein>
    <submittedName>
        <fullName evidence="1">Uncharacterized protein</fullName>
    </submittedName>
</protein>
<evidence type="ECO:0000313" key="1">
    <source>
        <dbReference type="EMBL" id="KAF2785504.1"/>
    </source>
</evidence>
<dbReference type="EMBL" id="MU002944">
    <property type="protein sequence ID" value="KAF2785504.1"/>
    <property type="molecule type" value="Genomic_DNA"/>
</dbReference>